<feature type="domain" description="CAP-Gly" evidence="1">
    <location>
        <begin position="24"/>
        <end position="61"/>
    </location>
</feature>
<reference evidence="2 3" key="1">
    <citation type="submission" date="2019-07" db="EMBL/GenBank/DDBJ databases">
        <title>Genomes of Cafeteria roenbergensis.</title>
        <authorList>
            <person name="Fischer M.G."/>
            <person name="Hackl T."/>
            <person name="Roman M."/>
        </authorList>
    </citation>
    <scope>NUCLEOTIDE SEQUENCE [LARGE SCALE GENOMIC DNA]</scope>
    <source>
        <strain evidence="2 3">BVI</strain>
    </source>
</reference>
<organism evidence="2 3">
    <name type="scientific">Cafeteria roenbergensis</name>
    <name type="common">Marine flagellate</name>
    <dbReference type="NCBI Taxonomy" id="33653"/>
    <lineage>
        <taxon>Eukaryota</taxon>
        <taxon>Sar</taxon>
        <taxon>Stramenopiles</taxon>
        <taxon>Bigyra</taxon>
        <taxon>Opalozoa</taxon>
        <taxon>Bicosoecida</taxon>
        <taxon>Cafeteriaceae</taxon>
        <taxon>Cafeteria</taxon>
    </lineage>
</organism>
<dbReference type="InterPro" id="IPR036859">
    <property type="entry name" value="CAP-Gly_dom_sf"/>
</dbReference>
<evidence type="ECO:0000259" key="1">
    <source>
        <dbReference type="Pfam" id="PF01302"/>
    </source>
</evidence>
<evidence type="ECO:0000313" key="2">
    <source>
        <dbReference type="EMBL" id="KAA0149345.1"/>
    </source>
</evidence>
<dbReference type="Gene3D" id="2.30.30.190">
    <property type="entry name" value="CAP Gly-rich-like domain"/>
    <property type="match status" value="1"/>
</dbReference>
<dbReference type="EMBL" id="VLTN01000044">
    <property type="protein sequence ID" value="KAA0149345.1"/>
    <property type="molecule type" value="Genomic_DNA"/>
</dbReference>
<sequence>MRASPSASEEISRILRGELSTLEVGDAVTALFRERSLVGTVRYLGPVAFAEGEWVGVQVGAGQGVW</sequence>
<comment type="caution">
    <text evidence="2">The sequence shown here is derived from an EMBL/GenBank/DDBJ whole genome shotgun (WGS) entry which is preliminary data.</text>
</comment>
<proteinExistence type="predicted"/>
<protein>
    <recommendedName>
        <fullName evidence="1">CAP-Gly domain-containing protein</fullName>
    </recommendedName>
</protein>
<accession>A0A5A8C8X1</accession>
<dbReference type="AlphaFoldDB" id="A0A5A8C8X1"/>
<evidence type="ECO:0000313" key="3">
    <source>
        <dbReference type="Proteomes" id="UP000323011"/>
    </source>
</evidence>
<dbReference type="InterPro" id="IPR000938">
    <property type="entry name" value="CAP-Gly_domain"/>
</dbReference>
<keyword evidence="3" id="KW-1185">Reference proteome</keyword>
<dbReference type="Pfam" id="PF01302">
    <property type="entry name" value="CAP_GLY"/>
    <property type="match status" value="1"/>
</dbReference>
<name>A0A5A8C8X1_CAFRO</name>
<gene>
    <name evidence="2" type="ORF">FNF29_06050</name>
</gene>
<dbReference type="SUPFAM" id="SSF74924">
    <property type="entry name" value="Cap-Gly domain"/>
    <property type="match status" value="1"/>
</dbReference>
<dbReference type="Proteomes" id="UP000323011">
    <property type="component" value="Unassembled WGS sequence"/>
</dbReference>